<keyword evidence="2 4" id="KW-0238">DNA-binding</keyword>
<evidence type="ECO:0000256" key="4">
    <source>
        <dbReference type="PROSITE-ProRule" id="PRU00335"/>
    </source>
</evidence>
<dbReference type="SUPFAM" id="SSF46689">
    <property type="entry name" value="Homeodomain-like"/>
    <property type="match status" value="1"/>
</dbReference>
<dbReference type="PANTHER" id="PTHR30055:SF238">
    <property type="entry name" value="MYCOFACTOCIN BIOSYNTHESIS TRANSCRIPTIONAL REGULATOR MFTR-RELATED"/>
    <property type="match status" value="1"/>
</dbReference>
<accession>A0ABW8MG33</accession>
<evidence type="ECO:0000256" key="1">
    <source>
        <dbReference type="ARBA" id="ARBA00023015"/>
    </source>
</evidence>
<dbReference type="Pfam" id="PF00440">
    <property type="entry name" value="TetR_N"/>
    <property type="match status" value="1"/>
</dbReference>
<dbReference type="Gene3D" id="1.10.10.60">
    <property type="entry name" value="Homeodomain-like"/>
    <property type="match status" value="1"/>
</dbReference>
<proteinExistence type="predicted"/>
<dbReference type="RefSeq" id="WP_404605255.1">
    <property type="nucleotide sequence ID" value="NZ_JBIYDN010000003.1"/>
</dbReference>
<feature type="DNA-binding region" description="H-T-H motif" evidence="4">
    <location>
        <begin position="42"/>
        <end position="61"/>
    </location>
</feature>
<evidence type="ECO:0000313" key="6">
    <source>
        <dbReference type="EMBL" id="MFK4441416.1"/>
    </source>
</evidence>
<dbReference type="Proteomes" id="UP001620514">
    <property type="component" value="Unassembled WGS sequence"/>
</dbReference>
<feature type="domain" description="HTH tetR-type" evidence="5">
    <location>
        <begin position="19"/>
        <end position="79"/>
    </location>
</feature>
<reference evidence="6 7" key="1">
    <citation type="submission" date="2024-11" db="EMBL/GenBank/DDBJ databases">
        <title>Using genomics to understand microbial adaptation to soil warming.</title>
        <authorList>
            <person name="Deangelis K.M. PhD."/>
        </authorList>
    </citation>
    <scope>NUCLEOTIDE SEQUENCE [LARGE SCALE GENOMIC DNA]</scope>
    <source>
        <strain evidence="6 7">GAS97</strain>
    </source>
</reference>
<comment type="caution">
    <text evidence="6">The sequence shown here is derived from an EMBL/GenBank/DDBJ whole genome shotgun (WGS) entry which is preliminary data.</text>
</comment>
<gene>
    <name evidence="6" type="ORF">ABH943_001427</name>
</gene>
<keyword evidence="1" id="KW-0805">Transcription regulation</keyword>
<dbReference type="InterPro" id="IPR001647">
    <property type="entry name" value="HTH_TetR"/>
</dbReference>
<dbReference type="PRINTS" id="PR00455">
    <property type="entry name" value="HTHTETR"/>
</dbReference>
<dbReference type="PANTHER" id="PTHR30055">
    <property type="entry name" value="HTH-TYPE TRANSCRIPTIONAL REGULATOR RUTR"/>
    <property type="match status" value="1"/>
</dbReference>
<name>A0ABW8MG33_9BURK</name>
<evidence type="ECO:0000259" key="5">
    <source>
        <dbReference type="PROSITE" id="PS50977"/>
    </source>
</evidence>
<evidence type="ECO:0000256" key="2">
    <source>
        <dbReference type="ARBA" id="ARBA00023125"/>
    </source>
</evidence>
<dbReference type="Gene3D" id="1.10.357.10">
    <property type="entry name" value="Tetracycline Repressor, domain 2"/>
    <property type="match status" value="1"/>
</dbReference>
<sequence length="210" mass="24279">MTMVNFEKTPNDLRERKRQLTLDRIAEAGLKLFIENGYEATTLDAIAAASGISRRTFFYYLKSKEDVLLAHESGKFPQSLRPTFLKQSPEQSPITAARKTFLALASMYETKESILADRILRSIEALRLRKEALLVQMEEVLAEAMYELWPDPARRPALRLDAMVAMGTLRVAKENWRQEEAAYPLTRYIDEAFDLLDQHRSDYRSSSRRQ</sequence>
<dbReference type="InterPro" id="IPR009057">
    <property type="entry name" value="Homeodomain-like_sf"/>
</dbReference>
<keyword evidence="7" id="KW-1185">Reference proteome</keyword>
<keyword evidence="3" id="KW-0804">Transcription</keyword>
<protein>
    <submittedName>
        <fullName evidence="6">AcrR family transcriptional regulator</fullName>
    </submittedName>
</protein>
<organism evidence="6 7">
    <name type="scientific">Caballeronia udeis</name>
    <dbReference type="NCBI Taxonomy" id="1232866"/>
    <lineage>
        <taxon>Bacteria</taxon>
        <taxon>Pseudomonadati</taxon>
        <taxon>Pseudomonadota</taxon>
        <taxon>Betaproteobacteria</taxon>
        <taxon>Burkholderiales</taxon>
        <taxon>Burkholderiaceae</taxon>
        <taxon>Caballeronia</taxon>
    </lineage>
</organism>
<evidence type="ECO:0000256" key="3">
    <source>
        <dbReference type="ARBA" id="ARBA00023163"/>
    </source>
</evidence>
<dbReference type="PROSITE" id="PS50977">
    <property type="entry name" value="HTH_TETR_2"/>
    <property type="match status" value="1"/>
</dbReference>
<dbReference type="InterPro" id="IPR050109">
    <property type="entry name" value="HTH-type_TetR-like_transc_reg"/>
</dbReference>
<evidence type="ECO:0000313" key="7">
    <source>
        <dbReference type="Proteomes" id="UP001620514"/>
    </source>
</evidence>
<dbReference type="EMBL" id="JBIYDN010000003">
    <property type="protein sequence ID" value="MFK4441416.1"/>
    <property type="molecule type" value="Genomic_DNA"/>
</dbReference>